<evidence type="ECO:0000313" key="2">
    <source>
        <dbReference type="EMBL" id="KAL3694991.1"/>
    </source>
</evidence>
<feature type="domain" description="Pleiotropic ABC efflux transporter N-terminal" evidence="1">
    <location>
        <begin position="40"/>
        <end position="93"/>
    </location>
</feature>
<gene>
    <name evidence="2" type="ORF">R1sor_008642</name>
</gene>
<dbReference type="EMBL" id="JBJQOH010000003">
    <property type="protein sequence ID" value="KAL3694991.1"/>
    <property type="molecule type" value="Genomic_DNA"/>
</dbReference>
<dbReference type="AlphaFoldDB" id="A0ABD3HY48"/>
<protein>
    <recommendedName>
        <fullName evidence="1">Pleiotropic ABC efflux transporter N-terminal domain-containing protein</fullName>
    </recommendedName>
</protein>
<dbReference type="PANTHER" id="PTHR48040:SF28">
    <property type="entry name" value="ABC TRANSPORTER G FAMILY MEMBER 39-LIKE"/>
    <property type="match status" value="1"/>
</dbReference>
<dbReference type="Proteomes" id="UP001633002">
    <property type="component" value="Unassembled WGS sequence"/>
</dbReference>
<dbReference type="InterPro" id="IPR029481">
    <property type="entry name" value="ABC_trans_N"/>
</dbReference>
<organism evidence="2 3">
    <name type="scientific">Riccia sorocarpa</name>
    <dbReference type="NCBI Taxonomy" id="122646"/>
    <lineage>
        <taxon>Eukaryota</taxon>
        <taxon>Viridiplantae</taxon>
        <taxon>Streptophyta</taxon>
        <taxon>Embryophyta</taxon>
        <taxon>Marchantiophyta</taxon>
        <taxon>Marchantiopsida</taxon>
        <taxon>Marchantiidae</taxon>
        <taxon>Marchantiales</taxon>
        <taxon>Ricciaceae</taxon>
        <taxon>Riccia</taxon>
    </lineage>
</organism>
<comment type="caution">
    <text evidence="2">The sequence shown here is derived from an EMBL/GenBank/DDBJ whole genome shotgun (WGS) entry which is preliminary data.</text>
</comment>
<proteinExistence type="predicted"/>
<evidence type="ECO:0000313" key="3">
    <source>
        <dbReference type="Proteomes" id="UP001633002"/>
    </source>
</evidence>
<evidence type="ECO:0000259" key="1">
    <source>
        <dbReference type="Pfam" id="PF14510"/>
    </source>
</evidence>
<keyword evidence="3" id="KW-1185">Reference proteome</keyword>
<sequence>MDLTSLYDVRVDLVFIRKLRALTAGDPTAREFIQKLFAVSSPDEDNEMFLRKLRSRLDKVGLRLPTVEVRYENYSVEGETLTGGRALPTLPNALINSVEVRRRCSV</sequence>
<dbReference type="Pfam" id="PF14510">
    <property type="entry name" value="ABC_trans_N"/>
    <property type="match status" value="1"/>
</dbReference>
<accession>A0ABD3HY48</accession>
<reference evidence="2 3" key="1">
    <citation type="submission" date="2024-09" db="EMBL/GenBank/DDBJ databases">
        <title>Chromosome-scale assembly of Riccia sorocarpa.</title>
        <authorList>
            <person name="Paukszto L."/>
        </authorList>
    </citation>
    <scope>NUCLEOTIDE SEQUENCE [LARGE SCALE GENOMIC DNA]</scope>
    <source>
        <strain evidence="2">LP-2024</strain>
        <tissue evidence="2">Aerial parts of the thallus</tissue>
    </source>
</reference>
<dbReference type="PANTHER" id="PTHR48040">
    <property type="entry name" value="PLEIOTROPIC DRUG RESISTANCE PROTEIN 1-LIKE ISOFORM X1"/>
    <property type="match status" value="1"/>
</dbReference>
<name>A0ABD3HY48_9MARC</name>